<evidence type="ECO:0000256" key="1">
    <source>
        <dbReference type="ARBA" id="ARBA00000085"/>
    </source>
</evidence>
<comment type="catalytic activity">
    <reaction evidence="1">
        <text>ATP + protein L-histidine = ADP + protein N-phospho-L-histidine.</text>
        <dbReference type="EC" id="2.7.13.3"/>
    </reaction>
</comment>
<keyword evidence="5" id="KW-0547">Nucleotide-binding</keyword>
<dbReference type="Gene3D" id="3.30.565.10">
    <property type="entry name" value="Histidine kinase-like ATPase, C-terminal domain"/>
    <property type="match status" value="1"/>
</dbReference>
<evidence type="ECO:0000256" key="6">
    <source>
        <dbReference type="ARBA" id="ARBA00022777"/>
    </source>
</evidence>
<sequence length="360" mass="38931">MEEHERPDASAGTEQVAGPQRHVLIRAPFGQDANALWSVFSDAGIRATCLDSPEDLRASLGPELGALVLSGEALTPDIVETISEAARTQDQWSSIPILVLLTHPDRPPAAYSILEAIGPAATLIALRRPAPPNSILSAVRTLLAVRDRQATIERQIGEIEDKRADLRFLLDELDHRVRNTLAKIHGISRMTARQSADLAEFQDVFGARITALAEAHDLLSIGRDRPADLMAVAEGALAPFRDPSGENVRIDGPEVRLWGGSALTFGLFLHELATNASKHGALSSPSGRVTVEWDIGGAPDTPCLALDWTERGGPLVEQPRQHSFGWSLIQEITPAELGGEVEIDFPPEGLRCRLTCPLPR</sequence>
<evidence type="ECO:0000256" key="7">
    <source>
        <dbReference type="ARBA" id="ARBA00022840"/>
    </source>
</evidence>
<protein>
    <recommendedName>
        <fullName evidence="2">histidine kinase</fullName>
        <ecNumber evidence="2">2.7.13.3</ecNumber>
    </recommendedName>
</protein>
<dbReference type="GO" id="GO:0005524">
    <property type="term" value="F:ATP binding"/>
    <property type="evidence" value="ECO:0007669"/>
    <property type="project" value="UniProtKB-KW"/>
</dbReference>
<dbReference type="AlphaFoldDB" id="A0A1H8MGX8"/>
<dbReference type="GO" id="GO:0004673">
    <property type="term" value="F:protein histidine kinase activity"/>
    <property type="evidence" value="ECO:0007669"/>
    <property type="project" value="UniProtKB-EC"/>
</dbReference>
<evidence type="ECO:0000313" key="10">
    <source>
        <dbReference type="Proteomes" id="UP000199372"/>
    </source>
</evidence>
<dbReference type="SMART" id="SM00911">
    <property type="entry name" value="HWE_HK"/>
    <property type="match status" value="1"/>
</dbReference>
<dbReference type="Pfam" id="PF07536">
    <property type="entry name" value="HWE_HK"/>
    <property type="match status" value="1"/>
</dbReference>
<dbReference type="Proteomes" id="UP000199372">
    <property type="component" value="Unassembled WGS sequence"/>
</dbReference>
<evidence type="ECO:0000259" key="8">
    <source>
        <dbReference type="SMART" id="SM00911"/>
    </source>
</evidence>
<dbReference type="EC" id="2.7.13.3" evidence="2"/>
<keyword evidence="3" id="KW-0597">Phosphoprotein</keyword>
<dbReference type="PANTHER" id="PTHR41523">
    <property type="entry name" value="TWO-COMPONENT SYSTEM SENSOR PROTEIN"/>
    <property type="match status" value="1"/>
</dbReference>
<proteinExistence type="predicted"/>
<keyword evidence="4" id="KW-0808">Transferase</keyword>
<gene>
    <name evidence="9" type="ORF">SAMN04488011_11710</name>
</gene>
<keyword evidence="6 9" id="KW-0418">Kinase</keyword>
<feature type="domain" description="Signal transduction histidine kinase HWE region" evidence="8">
    <location>
        <begin position="172"/>
        <end position="254"/>
    </location>
</feature>
<keyword evidence="10" id="KW-1185">Reference proteome</keyword>
<accession>A0A1H8MGX8</accession>
<evidence type="ECO:0000256" key="5">
    <source>
        <dbReference type="ARBA" id="ARBA00022741"/>
    </source>
</evidence>
<evidence type="ECO:0000256" key="2">
    <source>
        <dbReference type="ARBA" id="ARBA00012438"/>
    </source>
</evidence>
<reference evidence="10" key="1">
    <citation type="submission" date="2016-10" db="EMBL/GenBank/DDBJ databases">
        <authorList>
            <person name="Varghese N."/>
            <person name="Submissions S."/>
        </authorList>
    </citation>
    <scope>NUCLEOTIDE SEQUENCE [LARGE SCALE GENOMIC DNA]</scope>
    <source>
        <strain evidence="10">DSM 26893</strain>
    </source>
</reference>
<dbReference type="EMBL" id="FOCM01000017">
    <property type="protein sequence ID" value="SEO16569.1"/>
    <property type="molecule type" value="Genomic_DNA"/>
</dbReference>
<dbReference type="InterPro" id="IPR036890">
    <property type="entry name" value="HATPase_C_sf"/>
</dbReference>
<keyword evidence="7" id="KW-0067">ATP-binding</keyword>
<dbReference type="OrthoDB" id="9816309at2"/>
<dbReference type="RefSeq" id="WP_091846884.1">
    <property type="nucleotide sequence ID" value="NZ_FOCM01000017.1"/>
</dbReference>
<evidence type="ECO:0000313" key="9">
    <source>
        <dbReference type="EMBL" id="SEO16569.1"/>
    </source>
</evidence>
<name>A0A1H8MGX8_9RHOB</name>
<dbReference type="PANTHER" id="PTHR41523:SF7">
    <property type="entry name" value="HISTIDINE KINASE"/>
    <property type="match status" value="1"/>
</dbReference>
<dbReference type="InterPro" id="IPR011102">
    <property type="entry name" value="Sig_transdc_His_kinase_HWE"/>
</dbReference>
<organism evidence="9 10">
    <name type="scientific">Palleronia pelagia</name>
    <dbReference type="NCBI Taxonomy" id="387096"/>
    <lineage>
        <taxon>Bacteria</taxon>
        <taxon>Pseudomonadati</taxon>
        <taxon>Pseudomonadota</taxon>
        <taxon>Alphaproteobacteria</taxon>
        <taxon>Rhodobacterales</taxon>
        <taxon>Roseobacteraceae</taxon>
        <taxon>Palleronia</taxon>
    </lineage>
</organism>
<evidence type="ECO:0000256" key="3">
    <source>
        <dbReference type="ARBA" id="ARBA00022553"/>
    </source>
</evidence>
<evidence type="ECO:0000256" key="4">
    <source>
        <dbReference type="ARBA" id="ARBA00022679"/>
    </source>
</evidence>